<protein>
    <submittedName>
        <fullName evidence="1">Uncharacterized protein</fullName>
    </submittedName>
</protein>
<reference evidence="1 2" key="1">
    <citation type="journal article" date="2021" name="bioRxiv">
        <title>Unraveling nitrogen, sulfur and carbon metabolic pathways and microbial community transcriptional responses to substrate deprivation and toxicity stresses in a bioreactor mimicking anoxic brackish coastal sediment conditions.</title>
        <authorList>
            <person name="Martins P.D."/>
            <person name="Echeveste M.J."/>
            <person name="Arshad A."/>
            <person name="Kurth J."/>
            <person name="Ouboter H."/>
            <person name="Jetten M.S.M."/>
            <person name="Welte C.U."/>
        </authorList>
    </citation>
    <scope>NUCLEOTIDE SEQUENCE [LARGE SCALE GENOMIC DNA]</scope>
    <source>
        <strain evidence="1">MAG_38</strain>
    </source>
</reference>
<organism evidence="1 2">
    <name type="scientific">Candidatus Methylomirabilis tolerans</name>
    <dbReference type="NCBI Taxonomy" id="3123416"/>
    <lineage>
        <taxon>Bacteria</taxon>
        <taxon>Candidatus Methylomirabilota</taxon>
        <taxon>Candidatus Methylomirabilia</taxon>
        <taxon>Candidatus Methylomirabilales</taxon>
        <taxon>Candidatus Methylomirabilaceae</taxon>
        <taxon>Candidatus Methylomirabilis</taxon>
    </lineage>
</organism>
<evidence type="ECO:0000313" key="2">
    <source>
        <dbReference type="Proteomes" id="UP001197609"/>
    </source>
</evidence>
<accession>A0AAJ1AJQ6</accession>
<dbReference type="EMBL" id="JAIOIU010000166">
    <property type="protein sequence ID" value="MBZ0161058.1"/>
    <property type="molecule type" value="Genomic_DNA"/>
</dbReference>
<dbReference type="AlphaFoldDB" id="A0AAJ1AJQ6"/>
<dbReference type="Proteomes" id="UP001197609">
    <property type="component" value="Unassembled WGS sequence"/>
</dbReference>
<gene>
    <name evidence="1" type="ORF">K8G79_13160</name>
</gene>
<comment type="caution">
    <text evidence="1">The sequence shown here is derived from an EMBL/GenBank/DDBJ whole genome shotgun (WGS) entry which is preliminary data.</text>
</comment>
<evidence type="ECO:0000313" key="1">
    <source>
        <dbReference type="EMBL" id="MBZ0161058.1"/>
    </source>
</evidence>
<sequence>MTEQIWIADLTAQHLLEWLKPPRAETPFAILERVDSIDFPARSEVIAPDQWLHGRIFGAAFELRWERRGEVYHTKLTGERDPGMPFSPWRSLADTETFETGSYLWGKDEVRIGRQLEYRAVPKGNGRLRLVQREFRRRSDGSLVSDRLVGMAWEAEL</sequence>
<name>A0AAJ1AJQ6_9BACT</name>
<proteinExistence type="predicted"/>